<name>A0A1G4PMM7_9BACL</name>
<dbReference type="GO" id="GO:0003677">
    <property type="term" value="F:DNA binding"/>
    <property type="evidence" value="ECO:0007669"/>
    <property type="project" value="UniProtKB-KW"/>
</dbReference>
<keyword evidence="3" id="KW-0010">Activator</keyword>
<dbReference type="Gene3D" id="1.10.10.10">
    <property type="entry name" value="Winged helix-like DNA-binding domain superfamily/Winged helix DNA-binding domain"/>
    <property type="match status" value="1"/>
</dbReference>
<dbReference type="InterPro" id="IPR012318">
    <property type="entry name" value="HTH_CRP"/>
</dbReference>
<evidence type="ECO:0000256" key="3">
    <source>
        <dbReference type="ARBA" id="ARBA00023159"/>
    </source>
</evidence>
<evidence type="ECO:0000256" key="1">
    <source>
        <dbReference type="ARBA" id="ARBA00023015"/>
    </source>
</evidence>
<dbReference type="InterPro" id="IPR014710">
    <property type="entry name" value="RmlC-like_jellyroll"/>
</dbReference>
<evidence type="ECO:0000313" key="8">
    <source>
        <dbReference type="Proteomes" id="UP000198601"/>
    </source>
</evidence>
<dbReference type="PROSITE" id="PS50042">
    <property type="entry name" value="CNMP_BINDING_3"/>
    <property type="match status" value="1"/>
</dbReference>
<dbReference type="InterPro" id="IPR018490">
    <property type="entry name" value="cNMP-bd_dom_sf"/>
</dbReference>
<dbReference type="InterPro" id="IPR036388">
    <property type="entry name" value="WH-like_DNA-bd_sf"/>
</dbReference>
<evidence type="ECO:0000259" key="6">
    <source>
        <dbReference type="PROSITE" id="PS51063"/>
    </source>
</evidence>
<keyword evidence="2" id="KW-0238">DNA-binding</keyword>
<dbReference type="SUPFAM" id="SSF46785">
    <property type="entry name" value="Winged helix' DNA-binding domain"/>
    <property type="match status" value="1"/>
</dbReference>
<organism evidence="7 8">
    <name type="scientific">Paenibacillus tianmuensis</name>
    <dbReference type="NCBI Taxonomy" id="624147"/>
    <lineage>
        <taxon>Bacteria</taxon>
        <taxon>Bacillati</taxon>
        <taxon>Bacillota</taxon>
        <taxon>Bacilli</taxon>
        <taxon>Bacillales</taxon>
        <taxon>Paenibacillaceae</taxon>
        <taxon>Paenibacillus</taxon>
    </lineage>
</organism>
<accession>A0A1G4PMM7</accession>
<dbReference type="InterPro" id="IPR018488">
    <property type="entry name" value="cNMP-bd_CS"/>
</dbReference>
<dbReference type="STRING" id="624147.SAMN04487970_100388"/>
<dbReference type="Gene3D" id="2.60.120.10">
    <property type="entry name" value="Jelly Rolls"/>
    <property type="match status" value="1"/>
</dbReference>
<dbReference type="SUPFAM" id="SSF51206">
    <property type="entry name" value="cAMP-binding domain-like"/>
    <property type="match status" value="1"/>
</dbReference>
<feature type="domain" description="HTH crp-type" evidence="6">
    <location>
        <begin position="143"/>
        <end position="211"/>
    </location>
</feature>
<dbReference type="InterPro" id="IPR036390">
    <property type="entry name" value="WH_DNA-bd_sf"/>
</dbReference>
<dbReference type="GO" id="GO:0003700">
    <property type="term" value="F:DNA-binding transcription factor activity"/>
    <property type="evidence" value="ECO:0007669"/>
    <property type="project" value="TreeGrafter"/>
</dbReference>
<keyword evidence="4" id="KW-0804">Transcription</keyword>
<feature type="domain" description="Cyclic nucleotide-binding" evidence="5">
    <location>
        <begin position="20"/>
        <end position="83"/>
    </location>
</feature>
<keyword evidence="8" id="KW-1185">Reference proteome</keyword>
<protein>
    <submittedName>
        <fullName evidence="7">CRP/FNR family transcriptional regulator, anaerobic regulatory protein</fullName>
    </submittedName>
</protein>
<dbReference type="PANTHER" id="PTHR24567">
    <property type="entry name" value="CRP FAMILY TRANSCRIPTIONAL REGULATORY PROTEIN"/>
    <property type="match status" value="1"/>
</dbReference>
<evidence type="ECO:0000259" key="5">
    <source>
        <dbReference type="PROSITE" id="PS50042"/>
    </source>
</evidence>
<gene>
    <name evidence="7" type="ORF">SAMN04487970_100388</name>
</gene>
<dbReference type="Proteomes" id="UP000198601">
    <property type="component" value="Unassembled WGS sequence"/>
</dbReference>
<evidence type="ECO:0000256" key="4">
    <source>
        <dbReference type="ARBA" id="ARBA00023163"/>
    </source>
</evidence>
<dbReference type="CDD" id="cd00038">
    <property type="entry name" value="CAP_ED"/>
    <property type="match status" value="1"/>
</dbReference>
<evidence type="ECO:0000313" key="7">
    <source>
        <dbReference type="EMBL" id="SCW33445.1"/>
    </source>
</evidence>
<dbReference type="PROSITE" id="PS00888">
    <property type="entry name" value="CNMP_BINDING_1"/>
    <property type="match status" value="1"/>
</dbReference>
<dbReference type="Pfam" id="PF13545">
    <property type="entry name" value="HTH_Crp_2"/>
    <property type="match status" value="1"/>
</dbReference>
<dbReference type="InterPro" id="IPR000595">
    <property type="entry name" value="cNMP-bd_dom"/>
</dbReference>
<proteinExistence type="predicted"/>
<dbReference type="PROSITE" id="PS51063">
    <property type="entry name" value="HTH_CRP_2"/>
    <property type="match status" value="1"/>
</dbReference>
<dbReference type="GO" id="GO:0005829">
    <property type="term" value="C:cytosol"/>
    <property type="evidence" value="ECO:0007669"/>
    <property type="project" value="TreeGrafter"/>
</dbReference>
<dbReference type="Pfam" id="PF00027">
    <property type="entry name" value="cNMP_binding"/>
    <property type="match status" value="1"/>
</dbReference>
<reference evidence="8" key="1">
    <citation type="submission" date="2016-10" db="EMBL/GenBank/DDBJ databases">
        <authorList>
            <person name="Varghese N."/>
            <person name="Submissions S."/>
        </authorList>
    </citation>
    <scope>NUCLEOTIDE SEQUENCE [LARGE SCALE GENOMIC DNA]</scope>
    <source>
        <strain evidence="8">CGMCC 1.8946</strain>
    </source>
</reference>
<dbReference type="OrthoDB" id="9810708at2"/>
<dbReference type="PANTHER" id="PTHR24567:SF68">
    <property type="entry name" value="DNA-BINDING TRANSCRIPTIONAL DUAL REGULATOR CRP"/>
    <property type="match status" value="1"/>
</dbReference>
<dbReference type="EMBL" id="FMTT01000003">
    <property type="protein sequence ID" value="SCW33445.1"/>
    <property type="molecule type" value="Genomic_DNA"/>
</dbReference>
<dbReference type="SMART" id="SM00419">
    <property type="entry name" value="HTH_CRP"/>
    <property type="match status" value="1"/>
</dbReference>
<evidence type="ECO:0000256" key="2">
    <source>
        <dbReference type="ARBA" id="ARBA00023125"/>
    </source>
</evidence>
<dbReference type="InterPro" id="IPR050397">
    <property type="entry name" value="Env_Response_Regulators"/>
</dbReference>
<sequence length="222" mass="25637">MQHAFHEAFFPRRFGPLPPEVSQLVKLKIFGKGSIIVQQGEPAQHFYYVHSGQVKASILRYDGTEKVVAFAEPGQYFADVPFFQQVNHWYKCEAVEPTQVSEFSQAMMEMIMRARPDFVLTLMQSMAHKVWMLSNQMMSLTFDPFEVRLARILLEILRWRPKGTRSLSITHQELSSLVGTSRVMVTRVLNEWRERGIVQMRKGEVCIIDMPALERTAELGAE</sequence>
<keyword evidence="1" id="KW-0805">Transcription regulation</keyword>
<dbReference type="SMART" id="SM00100">
    <property type="entry name" value="cNMP"/>
    <property type="match status" value="1"/>
</dbReference>
<dbReference type="RefSeq" id="WP_090666778.1">
    <property type="nucleotide sequence ID" value="NZ_FMTT01000003.1"/>
</dbReference>
<dbReference type="AlphaFoldDB" id="A0A1G4PMM7"/>